<dbReference type="KEGG" id="tgr:Tgr7_0605"/>
<name>B8GLU8_THISH</name>
<dbReference type="AlphaFoldDB" id="B8GLU8"/>
<gene>
    <name evidence="1" type="ordered locus">Tgr7_0605</name>
</gene>
<evidence type="ECO:0000313" key="1">
    <source>
        <dbReference type="EMBL" id="ACL71701.1"/>
    </source>
</evidence>
<dbReference type="Proteomes" id="UP000002383">
    <property type="component" value="Chromosome"/>
</dbReference>
<organism evidence="1 2">
    <name type="scientific">Thioalkalivibrio sulfidiphilus (strain HL-EbGR7)</name>
    <dbReference type="NCBI Taxonomy" id="396588"/>
    <lineage>
        <taxon>Bacteria</taxon>
        <taxon>Pseudomonadati</taxon>
        <taxon>Pseudomonadota</taxon>
        <taxon>Gammaproteobacteria</taxon>
        <taxon>Chromatiales</taxon>
        <taxon>Ectothiorhodospiraceae</taxon>
        <taxon>Thioalkalivibrio</taxon>
    </lineage>
</organism>
<dbReference type="RefSeq" id="WP_012637189.1">
    <property type="nucleotide sequence ID" value="NC_011901.1"/>
</dbReference>
<protein>
    <submittedName>
        <fullName evidence="1">Type I restriction modification system, restriction subunit</fullName>
    </submittedName>
</protein>
<keyword evidence="2" id="KW-1185">Reference proteome</keyword>
<proteinExistence type="predicted"/>
<dbReference type="HOGENOM" id="CLU_218105_0_0_6"/>
<dbReference type="STRING" id="396588.Tgr7_0605"/>
<accession>B8GLU8</accession>
<evidence type="ECO:0000313" key="2">
    <source>
        <dbReference type="Proteomes" id="UP000002383"/>
    </source>
</evidence>
<dbReference type="EMBL" id="CP001339">
    <property type="protein sequence ID" value="ACL71701.1"/>
    <property type="molecule type" value="Genomic_DNA"/>
</dbReference>
<sequence length="44" mass="4707">MTPQPEQQARREIDRLLTAAGWSAQDADRAGIHAARGVAIPAPL</sequence>
<reference evidence="1 2" key="1">
    <citation type="journal article" date="2011" name="Stand. Genomic Sci.">
        <title>Complete genome sequence of 'Thioalkalivibrio sulfidophilus' HL-EbGr7.</title>
        <authorList>
            <person name="Muyzer G."/>
            <person name="Sorokin D.Y."/>
            <person name="Mavromatis K."/>
            <person name="Lapidus A."/>
            <person name="Clum A."/>
            <person name="Ivanova N."/>
            <person name="Pati A."/>
            <person name="d'Haeseleer P."/>
            <person name="Woyke T."/>
            <person name="Kyrpides N.C."/>
        </authorList>
    </citation>
    <scope>NUCLEOTIDE SEQUENCE [LARGE SCALE GENOMIC DNA]</scope>
    <source>
        <strain evidence="1 2">HL-EbGR7</strain>
    </source>
</reference>